<dbReference type="AlphaFoldDB" id="A0A6N2N4A9"/>
<dbReference type="EMBL" id="CAADRP010002063">
    <property type="protein sequence ID" value="VFU60562.1"/>
    <property type="molecule type" value="Genomic_DNA"/>
</dbReference>
<name>A0A6N2N4A9_SALVM</name>
<organism evidence="1">
    <name type="scientific">Salix viminalis</name>
    <name type="common">Common osier</name>
    <name type="synonym">Basket willow</name>
    <dbReference type="NCBI Taxonomy" id="40686"/>
    <lineage>
        <taxon>Eukaryota</taxon>
        <taxon>Viridiplantae</taxon>
        <taxon>Streptophyta</taxon>
        <taxon>Embryophyta</taxon>
        <taxon>Tracheophyta</taxon>
        <taxon>Spermatophyta</taxon>
        <taxon>Magnoliopsida</taxon>
        <taxon>eudicotyledons</taxon>
        <taxon>Gunneridae</taxon>
        <taxon>Pentapetalae</taxon>
        <taxon>rosids</taxon>
        <taxon>fabids</taxon>
        <taxon>Malpighiales</taxon>
        <taxon>Salicaceae</taxon>
        <taxon>Saliceae</taxon>
        <taxon>Salix</taxon>
    </lineage>
</organism>
<reference evidence="1" key="1">
    <citation type="submission" date="2019-03" db="EMBL/GenBank/DDBJ databases">
        <authorList>
            <person name="Mank J."/>
            <person name="Almeida P."/>
        </authorList>
    </citation>
    <scope>NUCLEOTIDE SEQUENCE</scope>
    <source>
        <strain evidence="1">78183</strain>
    </source>
</reference>
<proteinExistence type="predicted"/>
<sequence length="70" mass="7796">MAKYLRECRIPAGHSRSLANQSKSQLSDLIVTVSFLSRPTDITKTSGFVDSLSVRHKVWVSAIIGKHEQL</sequence>
<protein>
    <submittedName>
        <fullName evidence="1">Uncharacterized protein</fullName>
    </submittedName>
</protein>
<accession>A0A6N2N4A9</accession>
<gene>
    <name evidence="1" type="ORF">SVIM_LOCUS449312</name>
</gene>
<evidence type="ECO:0000313" key="1">
    <source>
        <dbReference type="EMBL" id="VFU60562.1"/>
    </source>
</evidence>